<comment type="caution">
    <text evidence="3">The sequence shown here is derived from an EMBL/GenBank/DDBJ whole genome shotgun (WGS) entry which is preliminary data.</text>
</comment>
<proteinExistence type="predicted"/>
<feature type="transmembrane region" description="Helical" evidence="2">
    <location>
        <begin position="79"/>
        <end position="101"/>
    </location>
</feature>
<evidence type="ECO:0000256" key="1">
    <source>
        <dbReference type="SAM" id="MobiDB-lite"/>
    </source>
</evidence>
<feature type="transmembrane region" description="Helical" evidence="2">
    <location>
        <begin position="206"/>
        <end position="226"/>
    </location>
</feature>
<feature type="transmembrane region" description="Helical" evidence="2">
    <location>
        <begin position="174"/>
        <end position="194"/>
    </location>
</feature>
<keyword evidence="4" id="KW-1185">Reference proteome</keyword>
<feature type="non-terminal residue" evidence="3">
    <location>
        <position position="470"/>
    </location>
</feature>
<feature type="transmembrane region" description="Helical" evidence="2">
    <location>
        <begin position="299"/>
        <end position="317"/>
    </location>
</feature>
<dbReference type="SUPFAM" id="SSF103473">
    <property type="entry name" value="MFS general substrate transporter"/>
    <property type="match status" value="1"/>
</dbReference>
<keyword evidence="2" id="KW-0472">Membrane</keyword>
<feature type="transmembrane region" description="Helical" evidence="2">
    <location>
        <begin position="263"/>
        <end position="287"/>
    </location>
</feature>
<evidence type="ECO:0000313" key="4">
    <source>
        <dbReference type="Proteomes" id="UP001177023"/>
    </source>
</evidence>
<dbReference type="Proteomes" id="UP001177023">
    <property type="component" value="Unassembled WGS sequence"/>
</dbReference>
<reference evidence="3" key="1">
    <citation type="submission" date="2023-06" db="EMBL/GenBank/DDBJ databases">
        <authorList>
            <person name="Delattre M."/>
        </authorList>
    </citation>
    <scope>NUCLEOTIDE SEQUENCE</scope>
    <source>
        <strain evidence="3">AF72</strain>
    </source>
</reference>
<keyword evidence="2" id="KW-1133">Transmembrane helix</keyword>
<gene>
    <name evidence="3" type="ORF">MSPICULIGERA_LOCUS841</name>
</gene>
<dbReference type="Gene3D" id="1.20.1250.20">
    <property type="entry name" value="MFS general substrate transporter like domains"/>
    <property type="match status" value="2"/>
</dbReference>
<organism evidence="3 4">
    <name type="scientific">Mesorhabditis spiculigera</name>
    <dbReference type="NCBI Taxonomy" id="96644"/>
    <lineage>
        <taxon>Eukaryota</taxon>
        <taxon>Metazoa</taxon>
        <taxon>Ecdysozoa</taxon>
        <taxon>Nematoda</taxon>
        <taxon>Chromadorea</taxon>
        <taxon>Rhabditida</taxon>
        <taxon>Rhabditina</taxon>
        <taxon>Rhabditomorpha</taxon>
        <taxon>Rhabditoidea</taxon>
        <taxon>Rhabditidae</taxon>
        <taxon>Mesorhabditinae</taxon>
        <taxon>Mesorhabditis</taxon>
    </lineage>
</organism>
<feature type="transmembrane region" description="Helical" evidence="2">
    <location>
        <begin position="329"/>
        <end position="346"/>
    </location>
</feature>
<feature type="compositionally biased region" description="Pro residues" evidence="1">
    <location>
        <begin position="461"/>
        <end position="470"/>
    </location>
</feature>
<dbReference type="InterPro" id="IPR036259">
    <property type="entry name" value="MFS_trans_sf"/>
</dbReference>
<protein>
    <recommendedName>
        <fullName evidence="5">Major facilitator superfamily (MFS) profile domain-containing protein</fullName>
    </recommendedName>
</protein>
<feature type="transmembrane region" description="Helical" evidence="2">
    <location>
        <begin position="387"/>
        <end position="409"/>
    </location>
</feature>
<name>A0AA36C5E8_9BILA</name>
<evidence type="ECO:0000256" key="2">
    <source>
        <dbReference type="SAM" id="Phobius"/>
    </source>
</evidence>
<evidence type="ECO:0008006" key="5">
    <source>
        <dbReference type="Google" id="ProtNLM"/>
    </source>
</evidence>
<sequence>MDIEFNQGFIDYQYVKTLESHEDPFGKGWPRTFLLRCILYGFSSGASAMMAQSFSSLNAPLMVLFNKTSTDMFGLHDGGALLLSGATWIAMSSMVFSIAALIPLMDYFGRKFICVYIKFLFTSVGVALMIAAWALQNALFYLFGLTFVVVSAAILGLADPIFISEIAPKEHKGFFTASVLSFAGVFAGFCLILAREDIWGTPENWGRIAVLAELLNIFVLLAGLFLPDSPGKCKESTISVFYAQHFRKFAGIFKAGNGTRKKIFLLMAMQIFLLANINTIEISFPIPVYRDEGMVVNEVLAMILLNFIITIPISWFGPLAVDRLGKKRIVMLLLGFLIFKTTLHFINGQLQFWGLSYLNAFLQRVIEGSGLPAITFVLATDILPPNFVVTAGQLAMMSSCSLLGLLASISPFTFGHFLPEYLICITLFSTGMAVLVLWLWRRVENEEEQPADQEPLLRKCSPPPEYSALT</sequence>
<feature type="transmembrane region" description="Helical" evidence="2">
    <location>
        <begin position="113"/>
        <end position="134"/>
    </location>
</feature>
<feature type="region of interest" description="Disordered" evidence="1">
    <location>
        <begin position="451"/>
        <end position="470"/>
    </location>
</feature>
<evidence type="ECO:0000313" key="3">
    <source>
        <dbReference type="EMBL" id="CAJ0558104.1"/>
    </source>
</evidence>
<dbReference type="AlphaFoldDB" id="A0AA36C5E8"/>
<feature type="transmembrane region" description="Helical" evidence="2">
    <location>
        <begin position="421"/>
        <end position="440"/>
    </location>
</feature>
<keyword evidence="2" id="KW-0812">Transmembrane</keyword>
<feature type="transmembrane region" description="Helical" evidence="2">
    <location>
        <begin position="140"/>
        <end position="162"/>
    </location>
</feature>
<dbReference type="EMBL" id="CATQJA010000209">
    <property type="protein sequence ID" value="CAJ0558104.1"/>
    <property type="molecule type" value="Genomic_DNA"/>
</dbReference>
<accession>A0AA36C5E8</accession>
<feature type="transmembrane region" description="Helical" evidence="2">
    <location>
        <begin position="37"/>
        <end position="59"/>
    </location>
</feature>